<keyword evidence="3" id="KW-1185">Reference proteome</keyword>
<dbReference type="EMBL" id="LNZH02000189">
    <property type="protein sequence ID" value="OCB87669.1"/>
    <property type="molecule type" value="Genomic_DNA"/>
</dbReference>
<keyword evidence="1" id="KW-1133">Transmembrane helix</keyword>
<keyword evidence="1" id="KW-0472">Membrane</keyword>
<protein>
    <submittedName>
        <fullName evidence="2">PAP2-domain-containing protein</fullName>
    </submittedName>
</protein>
<gene>
    <name evidence="2" type="ORF">A7U60_g5195</name>
</gene>
<name>A0A9Q5HX95_SANBA</name>
<evidence type="ECO:0000313" key="3">
    <source>
        <dbReference type="Proteomes" id="UP000757232"/>
    </source>
</evidence>
<dbReference type="OrthoDB" id="302705at2759"/>
<reference evidence="2" key="1">
    <citation type="submission" date="2016-06" db="EMBL/GenBank/DDBJ databases">
        <title>Draft Genome sequence of the fungus Inonotus baumii.</title>
        <authorList>
            <person name="Zhu H."/>
            <person name="Lin W."/>
        </authorList>
    </citation>
    <scope>NUCLEOTIDE SEQUENCE</scope>
    <source>
        <strain evidence="2">821</strain>
    </source>
</reference>
<sequence>MSNSRAPAALELTHVLYDANSHVSFALALVTLSPILLMASYAALAVIARDLLVINMWAGQLACEGFNWMLKRMIRQERPSGTSGLR</sequence>
<dbReference type="Proteomes" id="UP000757232">
    <property type="component" value="Unassembled WGS sequence"/>
</dbReference>
<keyword evidence="1" id="KW-0812">Transmembrane</keyword>
<organism evidence="2 3">
    <name type="scientific">Sanghuangporus baumii</name>
    <name type="common">Phellinus baumii</name>
    <dbReference type="NCBI Taxonomy" id="108892"/>
    <lineage>
        <taxon>Eukaryota</taxon>
        <taxon>Fungi</taxon>
        <taxon>Dikarya</taxon>
        <taxon>Basidiomycota</taxon>
        <taxon>Agaricomycotina</taxon>
        <taxon>Agaricomycetes</taxon>
        <taxon>Hymenochaetales</taxon>
        <taxon>Hymenochaetaceae</taxon>
        <taxon>Sanghuangporus</taxon>
    </lineage>
</organism>
<comment type="caution">
    <text evidence="2">The sequence shown here is derived from an EMBL/GenBank/DDBJ whole genome shotgun (WGS) entry which is preliminary data.</text>
</comment>
<accession>A0A9Q5HX95</accession>
<evidence type="ECO:0000313" key="2">
    <source>
        <dbReference type="EMBL" id="OCB87669.1"/>
    </source>
</evidence>
<evidence type="ECO:0000256" key="1">
    <source>
        <dbReference type="SAM" id="Phobius"/>
    </source>
</evidence>
<feature type="transmembrane region" description="Helical" evidence="1">
    <location>
        <begin position="25"/>
        <end position="47"/>
    </location>
</feature>
<dbReference type="AlphaFoldDB" id="A0A9Q5HX95"/>
<proteinExistence type="predicted"/>